<dbReference type="EMBL" id="PP511457">
    <property type="protein sequence ID" value="XCD04415.1"/>
    <property type="molecule type" value="Genomic_DNA"/>
</dbReference>
<protein>
    <submittedName>
        <fullName evidence="4">Uncharacterized protein</fullName>
    </submittedName>
</protein>
<proteinExistence type="predicted"/>
<dbReference type="EMBL" id="PP511655">
    <property type="protein sequence ID" value="XCD06309.1"/>
    <property type="molecule type" value="Genomic_DNA"/>
</dbReference>
<organism evidence="4">
    <name type="scientific">Dulem virus 224</name>
    <dbReference type="NCBI Taxonomy" id="3145701"/>
    <lineage>
        <taxon>Viruses</taxon>
        <taxon>Monodnaviria</taxon>
        <taxon>Sangervirae</taxon>
        <taxon>Phixviricota</taxon>
        <taxon>Malgrandaviricetes</taxon>
        <taxon>Petitvirales</taxon>
        <taxon>Microviridae</taxon>
        <taxon>Microvirus</taxon>
    </lineage>
</organism>
<name>A0AAU8B384_9VIRU</name>
<evidence type="ECO:0000313" key="4">
    <source>
        <dbReference type="EMBL" id="XCD06309.1"/>
    </source>
</evidence>
<sequence>MKTEDFEKVKELANNDLANRSIGRVIELYLTPKVLKSHYRTEKEINKALKDYGVKEKVTYTIRGKNENKDCHHVETVSQKAEDLKNLENVKNITTRFVKVLSPKKTKYTIFIISTNFND</sequence>
<accession>A0AAU8B384</accession>
<evidence type="ECO:0000313" key="3">
    <source>
        <dbReference type="EMBL" id="XCD04415.1"/>
    </source>
</evidence>
<dbReference type="EMBL" id="PP511397">
    <property type="protein sequence ID" value="XCD03896.1"/>
    <property type="molecule type" value="Genomic_DNA"/>
</dbReference>
<evidence type="ECO:0000313" key="2">
    <source>
        <dbReference type="EMBL" id="XCD03896.1"/>
    </source>
</evidence>
<dbReference type="EMBL" id="PP511338">
    <property type="protein sequence ID" value="XCD03289.1"/>
    <property type="molecule type" value="Genomic_DNA"/>
</dbReference>
<reference evidence="4" key="1">
    <citation type="submission" date="2024-03" db="EMBL/GenBank/DDBJ databases">
        <title>Diverse circular DNA viruses in blood, oral, and fecal samples of captive lemurs.</title>
        <authorList>
            <person name="Paietta E.N."/>
            <person name="Kraberger S."/>
            <person name="Lund M.C."/>
            <person name="Custer J.M."/>
            <person name="Vargas K.M."/>
            <person name="Ehmke E.E."/>
            <person name="Yoder A.D."/>
            <person name="Varsani A."/>
        </authorList>
    </citation>
    <scope>NUCLEOTIDE SEQUENCE</scope>
    <source>
        <strain evidence="1">Duke_18_39</strain>
        <strain evidence="2">Duke_21_45</strain>
        <strain evidence="3">Duke_23FS_29</strain>
        <strain evidence="4">Duke_25FS_67</strain>
    </source>
</reference>
<evidence type="ECO:0000313" key="1">
    <source>
        <dbReference type="EMBL" id="XCD03289.1"/>
    </source>
</evidence>